<dbReference type="InterPro" id="IPR025323">
    <property type="entry name" value="DUF4229"/>
</dbReference>
<dbReference type="Pfam" id="PF14012">
    <property type="entry name" value="DUF4229"/>
    <property type="match status" value="1"/>
</dbReference>
<feature type="region of interest" description="Disordered" evidence="1">
    <location>
        <begin position="1"/>
        <end position="20"/>
    </location>
</feature>
<keyword evidence="2" id="KW-0472">Membrane</keyword>
<dbReference type="AlphaFoldDB" id="A0A238ZMZ9"/>
<keyword evidence="2" id="KW-0812">Transmembrane</keyword>
<evidence type="ECO:0008006" key="5">
    <source>
        <dbReference type="Google" id="ProtNLM"/>
    </source>
</evidence>
<dbReference type="EMBL" id="FZOH01000001">
    <property type="protein sequence ID" value="SNR84826.1"/>
    <property type="molecule type" value="Genomic_DNA"/>
</dbReference>
<keyword evidence="2" id="KW-1133">Transmembrane helix</keyword>
<sequence>MAEQERTPVTPVGPDGRPAVRPKVLPWVLVHTIGRLAVFALLTVVLWMVGLDFWSGMLFGLVLSMPVSYFLLRRSREQLSVALVARSEEKRRAKEQFRARLSGDAAA</sequence>
<name>A0A238ZMZ9_9ACTN</name>
<dbReference type="RefSeq" id="WP_089402055.1">
    <property type="nucleotide sequence ID" value="NZ_FZOH01000001.1"/>
</dbReference>
<keyword evidence="4" id="KW-1185">Reference proteome</keyword>
<reference evidence="4" key="1">
    <citation type="submission" date="2017-06" db="EMBL/GenBank/DDBJ databases">
        <authorList>
            <person name="Varghese N."/>
            <person name="Submissions S."/>
        </authorList>
    </citation>
    <scope>NUCLEOTIDE SEQUENCE [LARGE SCALE GENOMIC DNA]</scope>
    <source>
        <strain evidence="4">DSM 45423</strain>
    </source>
</reference>
<evidence type="ECO:0000313" key="3">
    <source>
        <dbReference type="EMBL" id="SNR84826.1"/>
    </source>
</evidence>
<proteinExistence type="predicted"/>
<organism evidence="3 4">
    <name type="scientific">Geodermatophilus saharensis</name>
    <dbReference type="NCBI Taxonomy" id="1137994"/>
    <lineage>
        <taxon>Bacteria</taxon>
        <taxon>Bacillati</taxon>
        <taxon>Actinomycetota</taxon>
        <taxon>Actinomycetes</taxon>
        <taxon>Geodermatophilales</taxon>
        <taxon>Geodermatophilaceae</taxon>
        <taxon>Geodermatophilus</taxon>
    </lineage>
</organism>
<evidence type="ECO:0000256" key="1">
    <source>
        <dbReference type="SAM" id="MobiDB-lite"/>
    </source>
</evidence>
<gene>
    <name evidence="3" type="ORF">SAMN04488107_0201</name>
</gene>
<feature type="transmembrane region" description="Helical" evidence="2">
    <location>
        <begin position="24"/>
        <end position="47"/>
    </location>
</feature>
<dbReference type="OrthoDB" id="5198055at2"/>
<feature type="transmembrane region" description="Helical" evidence="2">
    <location>
        <begin position="53"/>
        <end position="72"/>
    </location>
</feature>
<evidence type="ECO:0000313" key="4">
    <source>
        <dbReference type="Proteomes" id="UP000198386"/>
    </source>
</evidence>
<accession>A0A238ZMZ9</accession>
<evidence type="ECO:0000256" key="2">
    <source>
        <dbReference type="SAM" id="Phobius"/>
    </source>
</evidence>
<dbReference type="Proteomes" id="UP000198386">
    <property type="component" value="Unassembled WGS sequence"/>
</dbReference>
<protein>
    <recommendedName>
        <fullName evidence="5">DUF4229 domain-containing protein</fullName>
    </recommendedName>
</protein>